<gene>
    <name evidence="1" type="ORF">MLE19_00410</name>
</gene>
<dbReference type="SUPFAM" id="SSF55729">
    <property type="entry name" value="Acyl-CoA N-acyltransferases (Nat)"/>
    <property type="match status" value="1"/>
</dbReference>
<proteinExistence type="predicted"/>
<dbReference type="RefSeq" id="WP_240716105.1">
    <property type="nucleotide sequence ID" value="NZ_JAKVTW010000001.1"/>
</dbReference>
<comment type="caution">
    <text evidence="1">The sequence shown here is derived from an EMBL/GenBank/DDBJ whole genome shotgun (WGS) entry which is preliminary data.</text>
</comment>
<reference evidence="1 2" key="1">
    <citation type="submission" date="2022-03" db="EMBL/GenBank/DDBJ databases">
        <title>Genomic signatures underlying metal tolerance in selected Arctic bacterial isolates.</title>
        <authorList>
            <person name="Thomas F.A."/>
            <person name="Venkatachalam S."/>
            <person name="Krishnan K.P."/>
        </authorList>
    </citation>
    <scope>NUCLEOTIDE SEQUENCE [LARGE SCALE GENOMIC DNA]</scope>
    <source>
        <strain evidence="1 2">HM116</strain>
    </source>
</reference>
<name>A0ABS9S0Z8_9GAMM</name>
<dbReference type="Gene3D" id="3.40.630.30">
    <property type="match status" value="1"/>
</dbReference>
<dbReference type="Proteomes" id="UP001320609">
    <property type="component" value="Unassembled WGS sequence"/>
</dbReference>
<evidence type="ECO:0000313" key="2">
    <source>
        <dbReference type="Proteomes" id="UP001320609"/>
    </source>
</evidence>
<keyword evidence="2" id="KW-1185">Reference proteome</keyword>
<sequence>MSLIYKRFLDVDLSDVFFDSLKYDYKEFPDWFNRKAAQGEGAYVFYNQSGLVDGFLYLKREDEAVLDVSPHLPPYPRLKVGTLKINAHGTRLGERFIKKIFDHAVEHNLKEIYVTAFEKHEGLIALLRRYGFEVYGNKSTPNGNELVFFKRVGAFHSDSLLNYPILDMKSNRCFLLAIYPVFHTRMLPDSILNNESFDVIQDVSHTNSIHKIYLTAMREASTFQRGDVLLIYRTGDGQGPARFRSVVTSACVVEEVRNINEFSNFDDFRRYCESYSVFDLGELQEFYATKKYPFIIKFSYNVAMKKRITRGHLIDVYQIPESIRWGVVPLNTQAAKSILINGGVDESLIVD</sequence>
<dbReference type="InterPro" id="IPR016181">
    <property type="entry name" value="Acyl_CoA_acyltransferase"/>
</dbReference>
<evidence type="ECO:0008006" key="3">
    <source>
        <dbReference type="Google" id="ProtNLM"/>
    </source>
</evidence>
<evidence type="ECO:0000313" key="1">
    <source>
        <dbReference type="EMBL" id="MCH4809787.1"/>
    </source>
</evidence>
<accession>A0ABS9S0Z8</accession>
<protein>
    <recommendedName>
        <fullName evidence="3">N-acetyltransferase</fullName>
    </recommendedName>
</protein>
<dbReference type="EMBL" id="JAKVTW010000001">
    <property type="protein sequence ID" value="MCH4809787.1"/>
    <property type="molecule type" value="Genomic_DNA"/>
</dbReference>
<organism evidence="1 2">
    <name type="scientific">Vreelandella neptunia</name>
    <dbReference type="NCBI Taxonomy" id="115551"/>
    <lineage>
        <taxon>Bacteria</taxon>
        <taxon>Pseudomonadati</taxon>
        <taxon>Pseudomonadota</taxon>
        <taxon>Gammaproteobacteria</taxon>
        <taxon>Oceanospirillales</taxon>
        <taxon>Halomonadaceae</taxon>
        <taxon>Vreelandella</taxon>
    </lineage>
</organism>